<organism evidence="2">
    <name type="scientific">Siccibacter turicensis</name>
    <dbReference type="NCBI Taxonomy" id="357233"/>
    <lineage>
        <taxon>Bacteria</taxon>
        <taxon>Pseudomonadati</taxon>
        <taxon>Pseudomonadota</taxon>
        <taxon>Gammaproteobacteria</taxon>
        <taxon>Enterobacterales</taxon>
        <taxon>Enterobacteriaceae</taxon>
        <taxon>Siccibacter</taxon>
    </lineage>
</organism>
<proteinExistence type="predicted"/>
<dbReference type="EMBL" id="FN430673">
    <property type="protein sequence ID" value="CAZ90517.1"/>
    <property type="molecule type" value="Genomic_DNA"/>
</dbReference>
<accession>C7C549</accession>
<dbReference type="InterPro" id="IPR021225">
    <property type="entry name" value="Tlde1_dom"/>
</dbReference>
<dbReference type="Pfam" id="PF10908">
    <property type="entry name" value="Tlde1_dom"/>
    <property type="match status" value="1"/>
</dbReference>
<sequence>MALQGKFIINNADYSPLTFYGVGTFLAFSGNGIYRNRGGCKALPDEGPIPPGKYWILERKKNDFWHSIIPGVKDWYSDAFKDAQFTHDDWFSLYRDDGGIDDSTWIDGVPRSSFRLHPGTISKGCITVVHNSDYAIIRNALLRTQRVPVPCMRNLSAYGYIEVIADGKTCP</sequence>
<feature type="domain" description="Tlde1" evidence="1">
    <location>
        <begin position="24"/>
        <end position="151"/>
    </location>
</feature>
<name>C7C549_9ENTR</name>
<reference evidence="2" key="1">
    <citation type="submission" date="2009-07" db="EMBL/GenBank/DDBJ databases">
        <title>Pigment operon comparison of three Enterobacter species.</title>
        <authorList>
            <person name="Lehner A."/>
            <person name="Tischler P."/>
            <person name="Rattei T."/>
            <person name="Stephan R."/>
        </authorList>
    </citation>
    <scope>NUCLEOTIDE SEQUENCE</scope>
    <source>
        <strain evidence="2">LMG 23730T</strain>
    </source>
</reference>
<evidence type="ECO:0000313" key="2">
    <source>
        <dbReference type="EMBL" id="CAZ90517.1"/>
    </source>
</evidence>
<evidence type="ECO:0000259" key="1">
    <source>
        <dbReference type="Pfam" id="PF10908"/>
    </source>
</evidence>
<protein>
    <recommendedName>
        <fullName evidence="1">Tlde1 domain-containing protein</fullName>
    </recommendedName>
</protein>
<dbReference type="RefSeq" id="WP_071789261.1">
    <property type="nucleotide sequence ID" value="NZ_CP188034.1"/>
</dbReference>
<dbReference type="AlphaFoldDB" id="C7C549"/>